<comment type="caution">
    <text evidence="2">The sequence shown here is derived from an EMBL/GenBank/DDBJ whole genome shotgun (WGS) entry which is preliminary data.</text>
</comment>
<dbReference type="GO" id="GO:0016887">
    <property type="term" value="F:ATP hydrolysis activity"/>
    <property type="evidence" value="ECO:0007669"/>
    <property type="project" value="InterPro"/>
</dbReference>
<gene>
    <name evidence="2" type="ORF">G8770_03975</name>
</gene>
<dbReference type="Pfam" id="PF13401">
    <property type="entry name" value="AAA_22"/>
    <property type="match status" value="1"/>
</dbReference>
<organism evidence="2 3">
    <name type="scientific">Pseudomaricurvus hydrocarbonicus</name>
    <dbReference type="NCBI Taxonomy" id="1470433"/>
    <lineage>
        <taxon>Bacteria</taxon>
        <taxon>Pseudomonadati</taxon>
        <taxon>Pseudomonadota</taxon>
        <taxon>Gammaproteobacteria</taxon>
        <taxon>Cellvibrionales</taxon>
        <taxon>Cellvibrionaceae</taxon>
        <taxon>Pseudomaricurvus</taxon>
    </lineage>
</organism>
<feature type="domain" description="AAA+ ATPase" evidence="1">
    <location>
        <begin position="42"/>
        <end position="208"/>
    </location>
</feature>
<evidence type="ECO:0000313" key="3">
    <source>
        <dbReference type="Proteomes" id="UP000787472"/>
    </source>
</evidence>
<dbReference type="PANTHER" id="PTHR35894:SF1">
    <property type="entry name" value="PHOSPHORIBULOKINASE _ URIDINE KINASE FAMILY"/>
    <property type="match status" value="1"/>
</dbReference>
<dbReference type="PANTHER" id="PTHR35894">
    <property type="entry name" value="GENERAL SECRETION PATHWAY PROTEIN A-RELATED"/>
    <property type="match status" value="1"/>
</dbReference>
<dbReference type="InterPro" id="IPR049945">
    <property type="entry name" value="AAA_22"/>
</dbReference>
<proteinExistence type="predicted"/>
<dbReference type="Proteomes" id="UP000787472">
    <property type="component" value="Unassembled WGS sequence"/>
</dbReference>
<dbReference type="Gene3D" id="3.40.50.300">
    <property type="entry name" value="P-loop containing nucleotide triphosphate hydrolases"/>
    <property type="match status" value="1"/>
</dbReference>
<name>A0A9E5MK01_9GAMM</name>
<reference evidence="2" key="1">
    <citation type="submission" date="2020-03" db="EMBL/GenBank/DDBJ databases">
        <authorList>
            <person name="Guo F."/>
        </authorList>
    </citation>
    <scope>NUCLEOTIDE SEQUENCE</scope>
    <source>
        <strain evidence="2">JCM 30134</strain>
    </source>
</reference>
<dbReference type="InterPro" id="IPR027417">
    <property type="entry name" value="P-loop_NTPase"/>
</dbReference>
<dbReference type="InterPro" id="IPR052026">
    <property type="entry name" value="ExeA_AAA_ATPase_DNA-bind"/>
</dbReference>
<dbReference type="AlphaFoldDB" id="A0A9E5MK01"/>
<dbReference type="EMBL" id="JAAONZ010000002">
    <property type="protein sequence ID" value="NHO64702.1"/>
    <property type="molecule type" value="Genomic_DNA"/>
</dbReference>
<dbReference type="InterPro" id="IPR003593">
    <property type="entry name" value="AAA+_ATPase"/>
</dbReference>
<dbReference type="SUPFAM" id="SSF52540">
    <property type="entry name" value="P-loop containing nucleoside triphosphate hydrolases"/>
    <property type="match status" value="1"/>
</dbReference>
<protein>
    <submittedName>
        <fullName evidence="2">AAA family ATPase</fullName>
    </submittedName>
</protein>
<evidence type="ECO:0000259" key="1">
    <source>
        <dbReference type="SMART" id="SM00382"/>
    </source>
</evidence>
<accession>A0A9E5MK01</accession>
<keyword evidence="3" id="KW-1185">Reference proteome</keyword>
<sequence length="289" mass="32911">MYETFYGLDEEPFRLTPDSRLCFKHPSYKNAKAYMQYALYRREGFVVVTGQPGTGKSTLISDLTSEFDGGNVVFTSLNCTQVQADDLIRLIAINFQIDASTEYKSLILHSLKQYFLKLNSEGRRPLLIIDEAQDLPEEALEELRLLTNLQHNNQPLLQIFLVGQSELRGTIAKPQLVQLHQRIVATCHLEPLSEKDTAAYILYRLKQVGWNDNPSFAPQVFPPIHQVSRGIPRIINLVCSRLLLHGMVDEKHHIDTKDLKIVLDSLVHEELIPSYDSTGMEHTTLHSIS</sequence>
<evidence type="ECO:0000313" key="2">
    <source>
        <dbReference type="EMBL" id="NHO64702.1"/>
    </source>
</evidence>
<dbReference type="RefSeq" id="WP_167181974.1">
    <property type="nucleotide sequence ID" value="NZ_JAAONZ010000002.1"/>
</dbReference>
<dbReference type="SMART" id="SM00382">
    <property type="entry name" value="AAA"/>
    <property type="match status" value="1"/>
</dbReference>